<evidence type="ECO:0000256" key="2">
    <source>
        <dbReference type="ARBA" id="ARBA00022741"/>
    </source>
</evidence>
<sequence length="265" mass="29123">MLDVQDLQLAFGGVRAVDGLTFRVDEGEIVSIIGPNGAGKTSAFNCVTGFYKPTGGRIALDGADITGRRPSAIAARGLSRTFQNLRVFGDLSVLDNVRAGTHLWLRQRTFDVLLHTPRYRRSEQQATDEAHKWLDFVGLRGDRTGLVRHLPYGEQRRVEIARALARRPALLLLDEPAAGLNHAEKAELLGLIRRIRDLGIAIALIEHDMGLVMEVSDRVVVLNYGKEIADGTPARVRTDPAVIEAYLGRDAGPEETEEVRGARTD</sequence>
<dbReference type="GO" id="GO:0016887">
    <property type="term" value="F:ATP hydrolysis activity"/>
    <property type="evidence" value="ECO:0007669"/>
    <property type="project" value="InterPro"/>
</dbReference>
<dbReference type="GO" id="GO:0015192">
    <property type="term" value="F:L-phenylalanine transmembrane transporter activity"/>
    <property type="evidence" value="ECO:0007669"/>
    <property type="project" value="TreeGrafter"/>
</dbReference>
<dbReference type="Pfam" id="PF12399">
    <property type="entry name" value="BCA_ABC_TP_C"/>
    <property type="match status" value="1"/>
</dbReference>
<comment type="caution">
    <text evidence="5">The sequence shown here is derived from an EMBL/GenBank/DDBJ whole genome shotgun (WGS) entry which is preliminary data.</text>
</comment>
<keyword evidence="3 5" id="KW-0067">ATP-binding</keyword>
<accession>A0A7Y9EPS8</accession>
<dbReference type="EMBL" id="JACCBA010000001">
    <property type="protein sequence ID" value="NYD51708.1"/>
    <property type="molecule type" value="Genomic_DNA"/>
</dbReference>
<dbReference type="CDD" id="cd03219">
    <property type="entry name" value="ABC_Mj1267_LivG_branched"/>
    <property type="match status" value="1"/>
</dbReference>
<dbReference type="Proteomes" id="UP000529783">
    <property type="component" value="Unassembled WGS sequence"/>
</dbReference>
<evidence type="ECO:0000259" key="4">
    <source>
        <dbReference type="PROSITE" id="PS50893"/>
    </source>
</evidence>
<dbReference type="GO" id="GO:0005304">
    <property type="term" value="F:L-valine transmembrane transporter activity"/>
    <property type="evidence" value="ECO:0007669"/>
    <property type="project" value="TreeGrafter"/>
</dbReference>
<protein>
    <submittedName>
        <fullName evidence="5">Branched-chain amino acid transport system ATP-binding protein</fullName>
    </submittedName>
</protein>
<evidence type="ECO:0000256" key="1">
    <source>
        <dbReference type="ARBA" id="ARBA00022448"/>
    </source>
</evidence>
<dbReference type="Gene3D" id="3.40.50.300">
    <property type="entry name" value="P-loop containing nucleotide triphosphate hydrolases"/>
    <property type="match status" value="1"/>
</dbReference>
<dbReference type="FunFam" id="3.40.50.300:FF:000421">
    <property type="entry name" value="Branched-chain amino acid ABC transporter ATP-binding protein"/>
    <property type="match status" value="1"/>
</dbReference>
<dbReference type="SUPFAM" id="SSF52540">
    <property type="entry name" value="P-loop containing nucleoside triphosphate hydrolases"/>
    <property type="match status" value="1"/>
</dbReference>
<dbReference type="PROSITE" id="PS50893">
    <property type="entry name" value="ABC_TRANSPORTER_2"/>
    <property type="match status" value="1"/>
</dbReference>
<dbReference type="GO" id="GO:1903805">
    <property type="term" value="P:L-valine import across plasma membrane"/>
    <property type="evidence" value="ECO:0007669"/>
    <property type="project" value="TreeGrafter"/>
</dbReference>
<keyword evidence="1" id="KW-0813">Transport</keyword>
<feature type="domain" description="ABC transporter" evidence="4">
    <location>
        <begin position="2"/>
        <end position="249"/>
    </location>
</feature>
<dbReference type="GO" id="GO:0005524">
    <property type="term" value="F:ATP binding"/>
    <property type="evidence" value="ECO:0007669"/>
    <property type="project" value="UniProtKB-KW"/>
</dbReference>
<dbReference type="InterPro" id="IPR027417">
    <property type="entry name" value="P-loop_NTPase"/>
</dbReference>
<dbReference type="SMART" id="SM00382">
    <property type="entry name" value="AAA"/>
    <property type="match status" value="1"/>
</dbReference>
<dbReference type="GO" id="GO:0042941">
    <property type="term" value="P:D-alanine transmembrane transport"/>
    <property type="evidence" value="ECO:0007669"/>
    <property type="project" value="TreeGrafter"/>
</dbReference>
<dbReference type="PANTHER" id="PTHR45772:SF7">
    <property type="entry name" value="AMINO ACID ABC TRANSPORTER ATP-BINDING PROTEIN"/>
    <property type="match status" value="1"/>
</dbReference>
<dbReference type="AlphaFoldDB" id="A0A7Y9EPS8"/>
<dbReference type="GO" id="GO:0015188">
    <property type="term" value="F:L-isoleucine transmembrane transporter activity"/>
    <property type="evidence" value="ECO:0007669"/>
    <property type="project" value="TreeGrafter"/>
</dbReference>
<proteinExistence type="predicted"/>
<dbReference type="InterPro" id="IPR032823">
    <property type="entry name" value="BCA_ABC_TP_C"/>
</dbReference>
<evidence type="ECO:0000313" key="6">
    <source>
        <dbReference type="Proteomes" id="UP000529783"/>
    </source>
</evidence>
<reference evidence="5 6" key="1">
    <citation type="submission" date="2020-07" db="EMBL/GenBank/DDBJ databases">
        <title>Sequencing the genomes of 1000 actinobacteria strains.</title>
        <authorList>
            <person name="Klenk H.-P."/>
        </authorList>
    </citation>
    <scope>NUCLEOTIDE SEQUENCE [LARGE SCALE GENOMIC DNA]</scope>
    <source>
        <strain evidence="5 6">DSM 40398</strain>
    </source>
</reference>
<dbReference type="RefSeq" id="WP_179848044.1">
    <property type="nucleotide sequence ID" value="NZ_JACCBA010000001.1"/>
</dbReference>
<keyword evidence="6" id="KW-1185">Reference proteome</keyword>
<dbReference type="InterPro" id="IPR051120">
    <property type="entry name" value="ABC_AA/LPS_Transport"/>
</dbReference>
<name>A0A7Y9EPS8_9ACTN</name>
<evidence type="ECO:0000313" key="5">
    <source>
        <dbReference type="EMBL" id="NYD51708.1"/>
    </source>
</evidence>
<dbReference type="GO" id="GO:0005886">
    <property type="term" value="C:plasma membrane"/>
    <property type="evidence" value="ECO:0007669"/>
    <property type="project" value="TreeGrafter"/>
</dbReference>
<dbReference type="Pfam" id="PF00005">
    <property type="entry name" value="ABC_tran"/>
    <property type="match status" value="1"/>
</dbReference>
<evidence type="ECO:0000256" key="3">
    <source>
        <dbReference type="ARBA" id="ARBA00022840"/>
    </source>
</evidence>
<dbReference type="InterPro" id="IPR003593">
    <property type="entry name" value="AAA+_ATPase"/>
</dbReference>
<dbReference type="InterPro" id="IPR003439">
    <property type="entry name" value="ABC_transporter-like_ATP-bd"/>
</dbReference>
<keyword evidence="2" id="KW-0547">Nucleotide-binding</keyword>
<dbReference type="GO" id="GO:1903806">
    <property type="term" value="P:L-isoleucine import across plasma membrane"/>
    <property type="evidence" value="ECO:0007669"/>
    <property type="project" value="TreeGrafter"/>
</dbReference>
<organism evidence="5 6">
    <name type="scientific">Actinomadura luteofluorescens</name>
    <dbReference type="NCBI Taxonomy" id="46163"/>
    <lineage>
        <taxon>Bacteria</taxon>
        <taxon>Bacillati</taxon>
        <taxon>Actinomycetota</taxon>
        <taxon>Actinomycetes</taxon>
        <taxon>Streptosporangiales</taxon>
        <taxon>Thermomonosporaceae</taxon>
        <taxon>Actinomadura</taxon>
    </lineage>
</organism>
<gene>
    <name evidence="5" type="ORF">BJY14_007691</name>
</gene>
<dbReference type="GO" id="GO:0015808">
    <property type="term" value="P:L-alanine transport"/>
    <property type="evidence" value="ECO:0007669"/>
    <property type="project" value="TreeGrafter"/>
</dbReference>
<dbReference type="PANTHER" id="PTHR45772">
    <property type="entry name" value="CONSERVED COMPONENT OF ABC TRANSPORTER FOR NATURAL AMINO ACIDS-RELATED"/>
    <property type="match status" value="1"/>
</dbReference>